<proteinExistence type="predicted"/>
<dbReference type="Pfam" id="PF25327">
    <property type="entry name" value="UBL_ZFAND1"/>
    <property type="match status" value="1"/>
</dbReference>
<gene>
    <name evidence="7" type="primary">LOC113205457</name>
</gene>
<protein>
    <submittedName>
        <fullName evidence="7">AN1-type zinc finger protein 1-like</fullName>
    </submittedName>
</protein>
<dbReference type="RefSeq" id="XP_026276884.1">
    <property type="nucleotide sequence ID" value="XM_026421099.2"/>
</dbReference>
<keyword evidence="1" id="KW-0479">Metal-binding</keyword>
<keyword evidence="3" id="KW-0862">Zinc</keyword>
<name>A0A6J1S6Q2_FRAOC</name>
<dbReference type="Gene3D" id="4.10.1110.10">
    <property type="entry name" value="AN1-like Zinc finger"/>
    <property type="match status" value="2"/>
</dbReference>
<dbReference type="InterPro" id="IPR057358">
    <property type="entry name" value="UBL_ZFAND1-like"/>
</dbReference>
<evidence type="ECO:0000313" key="6">
    <source>
        <dbReference type="Proteomes" id="UP000504606"/>
    </source>
</evidence>
<dbReference type="OrthoDB" id="25675at2759"/>
<dbReference type="PANTHER" id="PTHR14677:SF20">
    <property type="entry name" value="ZINC FINGER AN1-TYPE CONTAINING 2A-RELATED"/>
    <property type="match status" value="1"/>
</dbReference>
<evidence type="ECO:0000259" key="5">
    <source>
        <dbReference type="PROSITE" id="PS51039"/>
    </source>
</evidence>
<accession>A0A6J1S6Q2</accession>
<dbReference type="PROSITE" id="PS51039">
    <property type="entry name" value="ZF_AN1"/>
    <property type="match status" value="1"/>
</dbReference>
<dbReference type="SMART" id="SM00154">
    <property type="entry name" value="ZnF_AN1"/>
    <property type="match status" value="2"/>
</dbReference>
<keyword evidence="6" id="KW-1185">Reference proteome</keyword>
<dbReference type="Proteomes" id="UP000504606">
    <property type="component" value="Unplaced"/>
</dbReference>
<evidence type="ECO:0000256" key="4">
    <source>
        <dbReference type="PROSITE-ProRule" id="PRU00449"/>
    </source>
</evidence>
<dbReference type="KEGG" id="foc:113205457"/>
<evidence type="ECO:0000256" key="3">
    <source>
        <dbReference type="ARBA" id="ARBA00022833"/>
    </source>
</evidence>
<dbReference type="GO" id="GO:0008270">
    <property type="term" value="F:zinc ion binding"/>
    <property type="evidence" value="ECO:0007669"/>
    <property type="project" value="UniProtKB-KW"/>
</dbReference>
<dbReference type="InterPro" id="IPR035896">
    <property type="entry name" value="AN1-like_Znf"/>
</dbReference>
<evidence type="ECO:0000256" key="1">
    <source>
        <dbReference type="ARBA" id="ARBA00022723"/>
    </source>
</evidence>
<dbReference type="InterPro" id="IPR000058">
    <property type="entry name" value="Znf_AN1"/>
</dbReference>
<evidence type="ECO:0000313" key="7">
    <source>
        <dbReference type="RefSeq" id="XP_026276884.1"/>
    </source>
</evidence>
<keyword evidence="2 4" id="KW-0863">Zinc-finger</keyword>
<organism evidence="6 7">
    <name type="scientific">Frankliniella occidentalis</name>
    <name type="common">Western flower thrips</name>
    <name type="synonym">Euthrips occidentalis</name>
    <dbReference type="NCBI Taxonomy" id="133901"/>
    <lineage>
        <taxon>Eukaryota</taxon>
        <taxon>Metazoa</taxon>
        <taxon>Ecdysozoa</taxon>
        <taxon>Arthropoda</taxon>
        <taxon>Hexapoda</taxon>
        <taxon>Insecta</taxon>
        <taxon>Pterygota</taxon>
        <taxon>Neoptera</taxon>
        <taxon>Paraneoptera</taxon>
        <taxon>Thysanoptera</taxon>
        <taxon>Terebrantia</taxon>
        <taxon>Thripoidea</taxon>
        <taxon>Thripidae</taxon>
        <taxon>Frankliniella</taxon>
    </lineage>
</organism>
<sequence>MELPKIGERCFVATCSQLDFLPISCNYCSQTFCKDHSLPMNHECSSVPDNSISDDQAVATIESYPCSSDACDVRDVIELLCTHCKKHFCVSHRHHGCMDPRREAQRARRERFEAPKRQFNQAKEAVNKMLDEKIEKNRALSGTKKDTANKIQLMRIKQKATGRKNVPISSRTYFLAHWIPNGSTEPQSKAVFVNKEWPLGRVVDEIGDQCKIITDPNPSSPKLRLFHMSGEILCEDMSIQLQKLLEADTVIDGASLIIDFQSPANVESSNTSDQ</sequence>
<reference evidence="7" key="1">
    <citation type="submission" date="2025-08" db="UniProtKB">
        <authorList>
            <consortium name="RefSeq"/>
        </authorList>
    </citation>
    <scope>IDENTIFICATION</scope>
    <source>
        <tissue evidence="7">Whole organism</tissue>
    </source>
</reference>
<dbReference type="GeneID" id="113205457"/>
<feature type="domain" description="AN1-type" evidence="5">
    <location>
        <begin position="4"/>
        <end position="52"/>
    </location>
</feature>
<dbReference type="PANTHER" id="PTHR14677">
    <property type="entry name" value="ARSENITE INDUCUBLE RNA ASSOCIATED PROTEIN AIP-1-RELATED"/>
    <property type="match status" value="1"/>
</dbReference>
<dbReference type="GO" id="GO:0005737">
    <property type="term" value="C:cytoplasm"/>
    <property type="evidence" value="ECO:0007669"/>
    <property type="project" value="TreeGrafter"/>
</dbReference>
<dbReference type="AlphaFoldDB" id="A0A6J1S6Q2"/>
<evidence type="ECO:0000256" key="2">
    <source>
        <dbReference type="ARBA" id="ARBA00022771"/>
    </source>
</evidence>
<dbReference type="SUPFAM" id="SSF118310">
    <property type="entry name" value="AN1-like Zinc finger"/>
    <property type="match status" value="2"/>
</dbReference>
<dbReference type="Pfam" id="PF01428">
    <property type="entry name" value="zf-AN1"/>
    <property type="match status" value="1"/>
</dbReference>